<accession>A0A3M7RBU3</accession>
<proteinExistence type="predicted"/>
<comment type="caution">
    <text evidence="2">The sequence shown here is derived from an EMBL/GenBank/DDBJ whole genome shotgun (WGS) entry which is preliminary data.</text>
</comment>
<organism evidence="2 3">
    <name type="scientific">Brachionus plicatilis</name>
    <name type="common">Marine rotifer</name>
    <name type="synonym">Brachionus muelleri</name>
    <dbReference type="NCBI Taxonomy" id="10195"/>
    <lineage>
        <taxon>Eukaryota</taxon>
        <taxon>Metazoa</taxon>
        <taxon>Spiralia</taxon>
        <taxon>Gnathifera</taxon>
        <taxon>Rotifera</taxon>
        <taxon>Eurotatoria</taxon>
        <taxon>Monogononta</taxon>
        <taxon>Pseudotrocha</taxon>
        <taxon>Ploima</taxon>
        <taxon>Brachionidae</taxon>
        <taxon>Brachionus</taxon>
    </lineage>
</organism>
<feature type="transmembrane region" description="Helical" evidence="1">
    <location>
        <begin position="79"/>
        <end position="103"/>
    </location>
</feature>
<dbReference type="AlphaFoldDB" id="A0A3M7RBU3"/>
<feature type="transmembrane region" description="Helical" evidence="1">
    <location>
        <begin position="154"/>
        <end position="174"/>
    </location>
</feature>
<keyword evidence="1" id="KW-0472">Membrane</keyword>
<evidence type="ECO:0000313" key="3">
    <source>
        <dbReference type="Proteomes" id="UP000276133"/>
    </source>
</evidence>
<evidence type="ECO:0000256" key="1">
    <source>
        <dbReference type="SAM" id="Phobius"/>
    </source>
</evidence>
<keyword evidence="1" id="KW-1133">Transmembrane helix</keyword>
<protein>
    <submittedName>
        <fullName evidence="2">Uncharacterized protein</fullName>
    </submittedName>
</protein>
<dbReference type="EMBL" id="REGN01003743">
    <property type="protein sequence ID" value="RNA21053.1"/>
    <property type="molecule type" value="Genomic_DNA"/>
</dbReference>
<keyword evidence="1" id="KW-0812">Transmembrane</keyword>
<evidence type="ECO:0000313" key="2">
    <source>
        <dbReference type="EMBL" id="RNA21053.1"/>
    </source>
</evidence>
<keyword evidence="3" id="KW-1185">Reference proteome</keyword>
<dbReference type="Proteomes" id="UP000276133">
    <property type="component" value="Unassembled WGS sequence"/>
</dbReference>
<name>A0A3M7RBU3_BRAPC</name>
<sequence length="189" mass="22128">MSVSIEKNINNNLAFLFNNEKQLEIINSDSLRTLLTCLNKNSKFKKQNKILASKSEFTRSNILSFKEIKNWLSLENLPILVLSCVIGLWFFNTFTFGFVLNFISYLNSNWLRNNVYTYGLFEYCEIALTNHKNQTYPEQTFSCNFWSNSSKPNFIKYSVSVLTVALTIHFLSIIEKIQFFLSCIHFFNT</sequence>
<gene>
    <name evidence="2" type="ORF">BpHYR1_029624</name>
</gene>
<reference evidence="2 3" key="1">
    <citation type="journal article" date="2018" name="Sci. Rep.">
        <title>Genomic signatures of local adaptation to the degree of environmental predictability in rotifers.</title>
        <authorList>
            <person name="Franch-Gras L."/>
            <person name="Hahn C."/>
            <person name="Garcia-Roger E.M."/>
            <person name="Carmona M.J."/>
            <person name="Serra M."/>
            <person name="Gomez A."/>
        </authorList>
    </citation>
    <scope>NUCLEOTIDE SEQUENCE [LARGE SCALE GENOMIC DNA]</scope>
    <source>
        <strain evidence="2">HYR1</strain>
    </source>
</reference>